<dbReference type="GO" id="GO:0000272">
    <property type="term" value="P:polysaccharide catabolic process"/>
    <property type="evidence" value="ECO:0007669"/>
    <property type="project" value="UniProtKB-KW"/>
</dbReference>
<dbReference type="InterPro" id="IPR001223">
    <property type="entry name" value="Glyco_hydro18_cat"/>
</dbReference>
<dbReference type="GO" id="GO:0008843">
    <property type="term" value="F:endochitinase activity"/>
    <property type="evidence" value="ECO:0007669"/>
    <property type="project" value="UniProtKB-EC"/>
</dbReference>
<dbReference type="InterPro" id="IPR000254">
    <property type="entry name" value="CBD"/>
</dbReference>
<evidence type="ECO:0000256" key="14">
    <source>
        <dbReference type="SAM" id="SignalP"/>
    </source>
</evidence>
<keyword evidence="18" id="KW-1185">Reference proteome</keyword>
<keyword evidence="9" id="KW-0119">Carbohydrate metabolism</keyword>
<evidence type="ECO:0000256" key="12">
    <source>
        <dbReference type="ARBA" id="ARBA00025727"/>
    </source>
</evidence>
<dbReference type="PROSITE" id="PS51910">
    <property type="entry name" value="GH18_2"/>
    <property type="match status" value="1"/>
</dbReference>
<keyword evidence="5" id="KW-0147">Chitin-binding</keyword>
<dbReference type="FunFam" id="3.20.20.80:FF:000145">
    <property type="entry name" value="Class III chitinase, putative"/>
    <property type="match status" value="1"/>
</dbReference>
<evidence type="ECO:0000256" key="7">
    <source>
        <dbReference type="ARBA" id="ARBA00022801"/>
    </source>
</evidence>
<dbReference type="InterPro" id="IPR050542">
    <property type="entry name" value="Glycosyl_Hydrlase18_Chitinase"/>
</dbReference>
<accession>A0AA40CGT8</accession>
<evidence type="ECO:0000259" key="15">
    <source>
        <dbReference type="PROSITE" id="PS51164"/>
    </source>
</evidence>
<dbReference type="InterPro" id="IPR017853">
    <property type="entry name" value="GH"/>
</dbReference>
<keyword evidence="6 14" id="KW-0732">Signal</keyword>
<dbReference type="CDD" id="cd02877">
    <property type="entry name" value="GH18_hevamine_XipI_class_III"/>
    <property type="match status" value="1"/>
</dbReference>
<dbReference type="SUPFAM" id="SSF57180">
    <property type="entry name" value="Cellulose-binding domain"/>
    <property type="match status" value="1"/>
</dbReference>
<reference evidence="17" key="1">
    <citation type="submission" date="2023-06" db="EMBL/GenBank/DDBJ databases">
        <title>Genome-scale phylogeny and comparative genomics of the fungal order Sordariales.</title>
        <authorList>
            <consortium name="Lawrence Berkeley National Laboratory"/>
            <person name="Hensen N."/>
            <person name="Bonometti L."/>
            <person name="Westerberg I."/>
            <person name="Brannstrom I.O."/>
            <person name="Guillou S."/>
            <person name="Cros-Aarteil S."/>
            <person name="Calhoun S."/>
            <person name="Haridas S."/>
            <person name="Kuo A."/>
            <person name="Mondo S."/>
            <person name="Pangilinan J."/>
            <person name="Riley R."/>
            <person name="LaButti K."/>
            <person name="Andreopoulos B."/>
            <person name="Lipzen A."/>
            <person name="Chen C."/>
            <person name="Yanf M."/>
            <person name="Daum C."/>
            <person name="Ng V."/>
            <person name="Clum A."/>
            <person name="Steindorff A."/>
            <person name="Ohm R."/>
            <person name="Martin F."/>
            <person name="Silar P."/>
            <person name="Natvig D."/>
            <person name="Lalanne C."/>
            <person name="Gautier V."/>
            <person name="Ament-velasquez S.L."/>
            <person name="Kruys A."/>
            <person name="Hutchinson M.I."/>
            <person name="Powell A.J."/>
            <person name="Barry K."/>
            <person name="Miller A.N."/>
            <person name="Grigoriev I.V."/>
            <person name="Debuchy R."/>
            <person name="Gladieux P."/>
            <person name="Thoren M.H."/>
            <person name="Johannesson H."/>
        </authorList>
    </citation>
    <scope>NUCLEOTIDE SEQUENCE</scope>
    <source>
        <strain evidence="17">SMH3391-2</strain>
    </source>
</reference>
<evidence type="ECO:0000259" key="16">
    <source>
        <dbReference type="PROSITE" id="PS51910"/>
    </source>
</evidence>
<evidence type="ECO:0000256" key="11">
    <source>
        <dbReference type="ARBA" id="ARBA00023326"/>
    </source>
</evidence>
<comment type="subcellular location">
    <subcellularLocation>
        <location evidence="2">Secreted</location>
    </subcellularLocation>
</comment>
<evidence type="ECO:0000256" key="10">
    <source>
        <dbReference type="ARBA" id="ARBA00023295"/>
    </source>
</evidence>
<name>A0AA40CGT8_9PEZI</name>
<evidence type="ECO:0000256" key="5">
    <source>
        <dbReference type="ARBA" id="ARBA00022669"/>
    </source>
</evidence>
<dbReference type="InterPro" id="IPR045321">
    <property type="entry name" value="Cts1-like"/>
</dbReference>
<dbReference type="InterPro" id="IPR001579">
    <property type="entry name" value="Glyco_hydro_18_chit_AS"/>
</dbReference>
<dbReference type="Gene3D" id="3.20.20.80">
    <property type="entry name" value="Glycosidases"/>
    <property type="match status" value="1"/>
</dbReference>
<organism evidence="17 18">
    <name type="scientific">Bombardia bombarda</name>
    <dbReference type="NCBI Taxonomy" id="252184"/>
    <lineage>
        <taxon>Eukaryota</taxon>
        <taxon>Fungi</taxon>
        <taxon>Dikarya</taxon>
        <taxon>Ascomycota</taxon>
        <taxon>Pezizomycotina</taxon>
        <taxon>Sordariomycetes</taxon>
        <taxon>Sordariomycetidae</taxon>
        <taxon>Sordariales</taxon>
        <taxon>Lasiosphaeriaceae</taxon>
        <taxon>Bombardia</taxon>
    </lineage>
</organism>
<protein>
    <recommendedName>
        <fullName evidence="3">chitinase</fullName>
        <ecNumber evidence="3">3.2.1.14</ecNumber>
    </recommendedName>
</protein>
<keyword evidence="7 13" id="KW-0378">Hydrolase</keyword>
<evidence type="ECO:0000256" key="3">
    <source>
        <dbReference type="ARBA" id="ARBA00012729"/>
    </source>
</evidence>
<dbReference type="PANTHER" id="PTHR45708">
    <property type="entry name" value="ENDOCHITINASE"/>
    <property type="match status" value="1"/>
</dbReference>
<evidence type="ECO:0000256" key="4">
    <source>
        <dbReference type="ARBA" id="ARBA00022525"/>
    </source>
</evidence>
<dbReference type="InterPro" id="IPR035971">
    <property type="entry name" value="CBD_sf"/>
</dbReference>
<dbReference type="PROSITE" id="PS51164">
    <property type="entry name" value="CBM1_2"/>
    <property type="match status" value="1"/>
</dbReference>
<feature type="domain" description="CBM1" evidence="15">
    <location>
        <begin position="362"/>
        <end position="398"/>
    </location>
</feature>
<evidence type="ECO:0000256" key="8">
    <source>
        <dbReference type="ARBA" id="ARBA00023024"/>
    </source>
</evidence>
<evidence type="ECO:0000256" key="6">
    <source>
        <dbReference type="ARBA" id="ARBA00022729"/>
    </source>
</evidence>
<dbReference type="SMART" id="SM00236">
    <property type="entry name" value="fCBD"/>
    <property type="match status" value="1"/>
</dbReference>
<keyword evidence="11" id="KW-0624">Polysaccharide degradation</keyword>
<dbReference type="EMBL" id="JAULSR010000001">
    <property type="protein sequence ID" value="KAK0636724.1"/>
    <property type="molecule type" value="Genomic_DNA"/>
</dbReference>
<proteinExistence type="inferred from homology"/>
<comment type="similarity">
    <text evidence="12">Belongs to the glycosyl hydrolase 18 family. Chitinase class III subfamily.</text>
</comment>
<evidence type="ECO:0000313" key="18">
    <source>
        <dbReference type="Proteomes" id="UP001174934"/>
    </source>
</evidence>
<dbReference type="GO" id="GO:0005576">
    <property type="term" value="C:extracellular region"/>
    <property type="evidence" value="ECO:0007669"/>
    <property type="project" value="UniProtKB-SubCell"/>
</dbReference>
<comment type="catalytic activity">
    <reaction evidence="1">
        <text>Random endo-hydrolysis of N-acetyl-beta-D-glucosaminide (1-&gt;4)-beta-linkages in chitin and chitodextrins.</text>
        <dbReference type="EC" id="3.2.1.14"/>
    </reaction>
</comment>
<dbReference type="PANTHER" id="PTHR45708:SF49">
    <property type="entry name" value="ENDOCHITINASE"/>
    <property type="match status" value="1"/>
</dbReference>
<gene>
    <name evidence="17" type="ORF">B0T17DRAFT_88522</name>
</gene>
<dbReference type="PROSITE" id="PS00562">
    <property type="entry name" value="CBM1_1"/>
    <property type="match status" value="1"/>
</dbReference>
<evidence type="ECO:0000256" key="2">
    <source>
        <dbReference type="ARBA" id="ARBA00004613"/>
    </source>
</evidence>
<dbReference type="EC" id="3.2.1.14" evidence="3"/>
<feature type="chain" id="PRO_5041325401" description="chitinase" evidence="14">
    <location>
        <begin position="24"/>
        <end position="398"/>
    </location>
</feature>
<evidence type="ECO:0000313" key="17">
    <source>
        <dbReference type="EMBL" id="KAK0636724.1"/>
    </source>
</evidence>
<dbReference type="GO" id="GO:0006032">
    <property type="term" value="P:chitin catabolic process"/>
    <property type="evidence" value="ECO:0007669"/>
    <property type="project" value="UniProtKB-KW"/>
</dbReference>
<dbReference type="SUPFAM" id="SSF51445">
    <property type="entry name" value="(Trans)glycosidases"/>
    <property type="match status" value="1"/>
</dbReference>
<keyword evidence="8" id="KW-0146">Chitin degradation</keyword>
<dbReference type="Pfam" id="PF00734">
    <property type="entry name" value="CBM_1"/>
    <property type="match status" value="1"/>
</dbReference>
<feature type="domain" description="GH18" evidence="16">
    <location>
        <begin position="31"/>
        <end position="330"/>
    </location>
</feature>
<evidence type="ECO:0000256" key="1">
    <source>
        <dbReference type="ARBA" id="ARBA00000822"/>
    </source>
</evidence>
<dbReference type="GO" id="GO:0008061">
    <property type="term" value="F:chitin binding"/>
    <property type="evidence" value="ECO:0007669"/>
    <property type="project" value="UniProtKB-KW"/>
</dbReference>
<dbReference type="AlphaFoldDB" id="A0AA40CGT8"/>
<evidence type="ECO:0000256" key="9">
    <source>
        <dbReference type="ARBA" id="ARBA00023277"/>
    </source>
</evidence>
<sequence length="398" mass="42045">MLLSSSLWAFVGLALSLPGGALAAFNSGATNNVALYWGQNSANQASTQQRLSAYCSNTKFNVIPLAFMNVIKNPTTINFANAGDNCTVFAGTQLLSCPQMEADIKSCQSAGKTIILSIGGATYTEGGFTSSAEATTWANTIWAMFGPVQSGSTAKRPFGTAVIDGFDLDIEATSQNMVPFSQQLRSNMDAAASTKNFFLSVAPQCVFPDSANNEMLQAVRFDFVSVQFYNNWCGVNNYNPATASQTAFNFDVWDNWAKTASKNPSVKILLGIPGSPTAAGQGYVTGNQLAAVVSYSRQFTSFGGVMVWDMSQVFNNVGFLDSITSALSGSSPPPVSSTTAKPTTTTFVTSTTTGGGPAPTGTLVPQWGQCGGNGYTGSTRCQPPYTCHVLSEWWAQCE</sequence>
<comment type="caution">
    <text evidence="17">The sequence shown here is derived from an EMBL/GenBank/DDBJ whole genome shotgun (WGS) entry which is preliminary data.</text>
</comment>
<evidence type="ECO:0000256" key="13">
    <source>
        <dbReference type="RuleBase" id="RU000489"/>
    </source>
</evidence>
<keyword evidence="10 13" id="KW-0326">Glycosidase</keyword>
<dbReference type="GO" id="GO:0030248">
    <property type="term" value="F:cellulose binding"/>
    <property type="evidence" value="ECO:0007669"/>
    <property type="project" value="InterPro"/>
</dbReference>
<feature type="signal peptide" evidence="14">
    <location>
        <begin position="1"/>
        <end position="23"/>
    </location>
</feature>
<dbReference type="PROSITE" id="PS01095">
    <property type="entry name" value="GH18_1"/>
    <property type="match status" value="1"/>
</dbReference>
<dbReference type="Proteomes" id="UP001174934">
    <property type="component" value="Unassembled WGS sequence"/>
</dbReference>
<keyword evidence="4" id="KW-0964">Secreted</keyword>
<dbReference type="Pfam" id="PF00704">
    <property type="entry name" value="Glyco_hydro_18"/>
    <property type="match status" value="1"/>
</dbReference>